<dbReference type="InterPro" id="IPR051491">
    <property type="entry name" value="Recombinase/Transposase-rel"/>
</dbReference>
<evidence type="ECO:0000256" key="7">
    <source>
        <dbReference type="SAM" id="MobiDB-lite"/>
    </source>
</evidence>
<organism evidence="11 12">
    <name type="scientific">Moorena producens 3L</name>
    <dbReference type="NCBI Taxonomy" id="489825"/>
    <lineage>
        <taxon>Bacteria</taxon>
        <taxon>Bacillati</taxon>
        <taxon>Cyanobacteriota</taxon>
        <taxon>Cyanophyceae</taxon>
        <taxon>Coleofasciculales</taxon>
        <taxon>Coleofasciculaceae</taxon>
        <taxon>Moorena</taxon>
    </lineage>
</organism>
<evidence type="ECO:0000256" key="3">
    <source>
        <dbReference type="ARBA" id="ARBA00022723"/>
    </source>
</evidence>
<evidence type="ECO:0000259" key="8">
    <source>
        <dbReference type="Pfam" id="PF01385"/>
    </source>
</evidence>
<evidence type="ECO:0000256" key="2">
    <source>
        <dbReference type="ARBA" id="ARBA00022578"/>
    </source>
</evidence>
<evidence type="ECO:0000259" key="9">
    <source>
        <dbReference type="Pfam" id="PF07282"/>
    </source>
</evidence>
<dbReference type="Pfam" id="PF12323">
    <property type="entry name" value="HTH_OrfB_IS605"/>
    <property type="match status" value="1"/>
</dbReference>
<gene>
    <name evidence="11" type="ORF">LYNGBM3L_22230</name>
</gene>
<keyword evidence="4" id="KW-0862">Zinc</keyword>
<feature type="compositionally biased region" description="Low complexity" evidence="7">
    <location>
        <begin position="52"/>
        <end position="71"/>
    </location>
</feature>
<dbReference type="Pfam" id="PF07282">
    <property type="entry name" value="Cas12f1-like_TNB"/>
    <property type="match status" value="1"/>
</dbReference>
<dbReference type="NCBIfam" id="NF040570">
    <property type="entry name" value="guided_TnpB"/>
    <property type="match status" value="1"/>
</dbReference>
<dbReference type="GO" id="GO:0006310">
    <property type="term" value="P:DNA recombination"/>
    <property type="evidence" value="ECO:0007669"/>
    <property type="project" value="UniProtKB-KW"/>
</dbReference>
<dbReference type="GO" id="GO:0003677">
    <property type="term" value="F:DNA binding"/>
    <property type="evidence" value="ECO:0007669"/>
    <property type="project" value="UniProtKB-KW"/>
</dbReference>
<feature type="domain" description="Probable transposase IS891/IS1136/IS1341" evidence="8">
    <location>
        <begin position="315"/>
        <end position="418"/>
    </location>
</feature>
<keyword evidence="5" id="KW-0238">DNA-binding</keyword>
<protein>
    <submittedName>
        <fullName evidence="11">Transposase, IS605 OrfB family, central region</fullName>
    </submittedName>
</protein>
<evidence type="ECO:0000313" key="11">
    <source>
        <dbReference type="EMBL" id="EGJ33795.1"/>
    </source>
</evidence>
<reference evidence="12" key="1">
    <citation type="journal article" date="2011" name="Proc. Natl. Acad. Sci. U.S.A.">
        <title>Genomic insights into the physiology and ecology of the marine filamentous cyanobacterium Lyngbya majuscula.</title>
        <authorList>
            <person name="Jones A.C."/>
            <person name="Monroe E.A."/>
            <person name="Podell S."/>
            <person name="Hess W.R."/>
            <person name="Klages S."/>
            <person name="Esquenazi E."/>
            <person name="Niessen S."/>
            <person name="Hoover H."/>
            <person name="Rothmann M."/>
            <person name="Lasken R.S."/>
            <person name="Yates J.R.III."/>
            <person name="Reinhardt R."/>
            <person name="Kube M."/>
            <person name="Burkart M.D."/>
            <person name="Allen E.E."/>
            <person name="Dorrestein P.C."/>
            <person name="Gerwick W.H."/>
            <person name="Gerwick L."/>
        </authorList>
    </citation>
    <scope>NUCLEOTIDE SEQUENCE [LARGE SCALE GENOMIC DNA]</scope>
    <source>
        <strain evidence="12">3L</strain>
    </source>
</reference>
<evidence type="ECO:0000313" key="12">
    <source>
        <dbReference type="Proteomes" id="UP000003959"/>
    </source>
</evidence>
<dbReference type="GO" id="GO:0046872">
    <property type="term" value="F:metal ion binding"/>
    <property type="evidence" value="ECO:0007669"/>
    <property type="project" value="UniProtKB-KW"/>
</dbReference>
<dbReference type="InterPro" id="IPR021027">
    <property type="entry name" value="Transposase_put_HTH"/>
</dbReference>
<name>F4XNN2_9CYAN</name>
<dbReference type="HOGENOM" id="CLU_029254_3_1_3"/>
<keyword evidence="2" id="KW-0815">Transposition</keyword>
<evidence type="ECO:0000256" key="5">
    <source>
        <dbReference type="ARBA" id="ARBA00023125"/>
    </source>
</evidence>
<dbReference type="Proteomes" id="UP000003959">
    <property type="component" value="Unassembled WGS sequence"/>
</dbReference>
<evidence type="ECO:0000259" key="10">
    <source>
        <dbReference type="Pfam" id="PF12323"/>
    </source>
</evidence>
<evidence type="ECO:0000256" key="1">
    <source>
        <dbReference type="ARBA" id="ARBA00008761"/>
    </source>
</evidence>
<feature type="compositionally biased region" description="Polar residues" evidence="7">
    <location>
        <begin position="41"/>
        <end position="51"/>
    </location>
</feature>
<evidence type="ECO:0000256" key="6">
    <source>
        <dbReference type="ARBA" id="ARBA00023172"/>
    </source>
</evidence>
<keyword evidence="3" id="KW-0479">Metal-binding</keyword>
<proteinExistence type="inferred from homology"/>
<feature type="domain" description="Transposase putative helix-turn-helix" evidence="10">
    <location>
        <begin position="159"/>
        <end position="195"/>
    </location>
</feature>
<feature type="domain" description="Cas12f1-like TNB" evidence="9">
    <location>
        <begin position="445"/>
        <end position="509"/>
    </location>
</feature>
<comment type="similarity">
    <text evidence="1">In the C-terminal section; belongs to the transposase 35 family.</text>
</comment>
<dbReference type="EMBL" id="GL890840">
    <property type="protein sequence ID" value="EGJ33795.1"/>
    <property type="molecule type" value="Genomic_DNA"/>
</dbReference>
<dbReference type="Pfam" id="PF01385">
    <property type="entry name" value="OrfB_IS605"/>
    <property type="match status" value="1"/>
</dbReference>
<dbReference type="PANTHER" id="PTHR36172:SF1">
    <property type="entry name" value="RESOLVASE-RELATED"/>
    <property type="match status" value="1"/>
</dbReference>
<accession>F4XNN2</accession>
<dbReference type="PANTHER" id="PTHR36172">
    <property type="match status" value="1"/>
</dbReference>
<dbReference type="InterPro" id="IPR001959">
    <property type="entry name" value="Transposase"/>
</dbReference>
<sequence length="528" mass="59867">MELSNVSERQADIDCSIQLVLPLWENDKPLNQSQSVTAESVVANNLTTSPGKSRTCTRSSQRQKSSKTSAQDSTTNEKVLEPYWNDLCRDVSSRLLLPVETDLPDSVLNCLNTWQNSTVERSWFSTNLKVVQNPNLPQIFSESFTSSLVASTDSESTGQKSRKIRIFLSAEQRYLVRKWFGVSRYVFNKTVKILQDGEVKANWKAIKTGILNDLPEWCKEVPYQIKSIAIKDACTAVREAKKKYKKTGQINRVRFRSRKNPVQSCYIPKSAVSEKGIYHTKLGGLTFSEALPDNRGDCRLTSNNGDYHLTVPHQTTQKNAENQGRVVAIDPGVRTFLTFFSENSIGKIGHGDFSRIQRLCSHLDNLLSKISKTKRNQKRRMRKAARRIVIRIQNLVNELHHKAARFLVDSFDVILLPTFETSEMSKKGKRRIRSKTVRNLLTFSHFRFKEFLKHKASETGKTVVDVCEAYTSKTVSWTGEMVNIGGSKAIKSKIDGLIMDRDINGARGIFLRALVDTPWLREQLALVG</sequence>
<feature type="region of interest" description="Disordered" evidence="7">
    <location>
        <begin position="41"/>
        <end position="75"/>
    </location>
</feature>
<dbReference type="InterPro" id="IPR010095">
    <property type="entry name" value="Cas12f1-like_TNB"/>
</dbReference>
<evidence type="ECO:0000256" key="4">
    <source>
        <dbReference type="ARBA" id="ARBA00022833"/>
    </source>
</evidence>
<dbReference type="AlphaFoldDB" id="F4XNN2"/>
<dbReference type="eggNOG" id="COG0675">
    <property type="taxonomic scope" value="Bacteria"/>
</dbReference>
<keyword evidence="6" id="KW-0233">DNA recombination</keyword>
<dbReference type="GO" id="GO:0032196">
    <property type="term" value="P:transposition"/>
    <property type="evidence" value="ECO:0007669"/>
    <property type="project" value="UniProtKB-KW"/>
</dbReference>
<keyword evidence="12" id="KW-1185">Reference proteome</keyword>